<sequence length="313" mass="34796">MWTKCLRLRAHSDPLDPRGHQGYDPRGLQRKGASVSKTLTEMATEVLTTSVGREKTALSKQYAAAWFASRQGDAPKIEVGTAEPPIYPARPEKPELLSPRDVPRRRPGSEAGRIALLHAVAHIELNAVDLHWDIIARFGHVPMPIGFYDDWVKCAEEESRHFEMVCDCLEQMGSHYGALPAHAGMWRAAEDTAEDLMGRLAVVPMVLEARGLDVTPGMIGIFRKANADDAVAALEVIYAEEVGHVAYGSKWFHFLCGRENADPKDVFHALVRRYFHGALKPPFNEEKRAEAGQPPDFYWPLTEDLPPPGVVSD</sequence>
<dbReference type="PANTHER" id="PTHR42782">
    <property type="entry name" value="SI:CH73-314G15.3"/>
    <property type="match status" value="1"/>
</dbReference>
<dbReference type="EMBL" id="RCCT01000001">
    <property type="protein sequence ID" value="RLK10954.1"/>
    <property type="molecule type" value="Genomic_DNA"/>
</dbReference>
<organism evidence="2 3">
    <name type="scientific">Ruegeria conchae</name>
    <dbReference type="NCBI Taxonomy" id="981384"/>
    <lineage>
        <taxon>Bacteria</taxon>
        <taxon>Pseudomonadati</taxon>
        <taxon>Pseudomonadota</taxon>
        <taxon>Alphaproteobacteria</taxon>
        <taxon>Rhodobacterales</taxon>
        <taxon>Roseobacteraceae</taxon>
        <taxon>Ruegeria</taxon>
    </lineage>
</organism>
<dbReference type="STRING" id="981384.GCA_000192475_02052"/>
<dbReference type="Proteomes" id="UP000271700">
    <property type="component" value="Unassembled WGS sequence"/>
</dbReference>
<feature type="region of interest" description="Disordered" evidence="1">
    <location>
        <begin position="80"/>
        <end position="107"/>
    </location>
</feature>
<dbReference type="PANTHER" id="PTHR42782:SF2">
    <property type="entry name" value="3-OXOACYL-[ACYL-CARRIER-PROTEIN] SYNTHASE-LIKE PROTEIN"/>
    <property type="match status" value="1"/>
</dbReference>
<feature type="region of interest" description="Disordered" evidence="1">
    <location>
        <begin position="11"/>
        <end position="34"/>
    </location>
</feature>
<reference evidence="2 3" key="1">
    <citation type="submission" date="2018-10" db="EMBL/GenBank/DDBJ databases">
        <title>Genomic Encyclopedia of Archaeal and Bacterial Type Strains, Phase II (KMG-II): from individual species to whole genera.</title>
        <authorList>
            <person name="Goeker M."/>
        </authorList>
    </citation>
    <scope>NUCLEOTIDE SEQUENCE [LARGE SCALE GENOMIC DNA]</scope>
    <source>
        <strain evidence="2 3">DSM 29317</strain>
    </source>
</reference>
<protein>
    <submittedName>
        <fullName evidence="2">Uncharacterized ferritin-like protein (DUF455 family)</fullName>
    </submittedName>
</protein>
<dbReference type="Pfam" id="PF04305">
    <property type="entry name" value="DUF455"/>
    <property type="match status" value="1"/>
</dbReference>
<gene>
    <name evidence="2" type="ORF">CLV75_0942</name>
</gene>
<feature type="compositionally biased region" description="Basic and acidic residues" evidence="1">
    <location>
        <begin position="11"/>
        <end position="23"/>
    </location>
</feature>
<comment type="caution">
    <text evidence="2">The sequence shown here is derived from an EMBL/GenBank/DDBJ whole genome shotgun (WGS) entry which is preliminary data.</text>
</comment>
<evidence type="ECO:0000256" key="1">
    <source>
        <dbReference type="SAM" id="MobiDB-lite"/>
    </source>
</evidence>
<evidence type="ECO:0000313" key="2">
    <source>
        <dbReference type="EMBL" id="RLK10954.1"/>
    </source>
</evidence>
<evidence type="ECO:0000313" key="3">
    <source>
        <dbReference type="Proteomes" id="UP000271700"/>
    </source>
</evidence>
<dbReference type="AlphaFoldDB" id="A0A497ZUR6"/>
<proteinExistence type="predicted"/>
<dbReference type="InterPro" id="IPR009078">
    <property type="entry name" value="Ferritin-like_SF"/>
</dbReference>
<accession>A0A497ZUR6</accession>
<feature type="region of interest" description="Disordered" evidence="1">
    <location>
        <begin position="285"/>
        <end position="313"/>
    </location>
</feature>
<name>A0A497ZUR6_9RHOB</name>
<dbReference type="PIRSF" id="PIRSF012318">
    <property type="entry name" value="UCP012318"/>
    <property type="match status" value="1"/>
</dbReference>
<dbReference type="InterPro" id="IPR007402">
    <property type="entry name" value="DUF455"/>
</dbReference>
<keyword evidence="3" id="KW-1185">Reference proteome</keyword>
<dbReference type="InterPro" id="IPR011197">
    <property type="entry name" value="UCP012318"/>
</dbReference>
<dbReference type="CDD" id="cd00657">
    <property type="entry name" value="Ferritin_like"/>
    <property type="match status" value="1"/>
</dbReference>
<dbReference type="SUPFAM" id="SSF47240">
    <property type="entry name" value="Ferritin-like"/>
    <property type="match status" value="1"/>
</dbReference>